<dbReference type="SUPFAM" id="SSF74650">
    <property type="entry name" value="Galactose mutarotase-like"/>
    <property type="match status" value="1"/>
</dbReference>
<dbReference type="PANTHER" id="PTHR43863">
    <property type="entry name" value="HYDROLASE, PUTATIVE (AFU_ORTHOLOGUE AFUA_1G03140)-RELATED"/>
    <property type="match status" value="1"/>
</dbReference>
<dbReference type="Gene3D" id="2.60.40.1760">
    <property type="entry name" value="glycosyl hydrolase (family 31)"/>
    <property type="match status" value="1"/>
</dbReference>
<evidence type="ECO:0000256" key="2">
    <source>
        <dbReference type="RuleBase" id="RU361185"/>
    </source>
</evidence>
<feature type="domain" description="Glycosyl hydrolase family 31 C-terminal" evidence="5">
    <location>
        <begin position="579"/>
        <end position="660"/>
    </location>
</feature>
<dbReference type="InterPro" id="IPR011013">
    <property type="entry name" value="Gal_mutarotase_sf_dom"/>
</dbReference>
<dbReference type="PANTHER" id="PTHR43863:SF2">
    <property type="entry name" value="MALTASE-GLUCOAMYLASE"/>
    <property type="match status" value="1"/>
</dbReference>
<dbReference type="GO" id="GO:0005975">
    <property type="term" value="P:carbohydrate metabolic process"/>
    <property type="evidence" value="ECO:0007669"/>
    <property type="project" value="InterPro"/>
</dbReference>
<dbReference type="SUPFAM" id="SSF51011">
    <property type="entry name" value="Glycosyl hydrolase domain"/>
    <property type="match status" value="1"/>
</dbReference>
<name>A0AA51RSQ6_9GAMM</name>
<evidence type="ECO:0000313" key="6">
    <source>
        <dbReference type="EMBL" id="WMS86952.1"/>
    </source>
</evidence>
<dbReference type="InterPro" id="IPR051816">
    <property type="entry name" value="Glycosyl_Hydrolase_31"/>
</dbReference>
<comment type="similarity">
    <text evidence="1 2">Belongs to the glycosyl hydrolase 31 family.</text>
</comment>
<dbReference type="InterPro" id="IPR013780">
    <property type="entry name" value="Glyco_hydro_b"/>
</dbReference>
<gene>
    <name evidence="6" type="ORF">Q9312_17185</name>
</gene>
<dbReference type="Gene3D" id="2.60.40.1180">
    <property type="entry name" value="Golgi alpha-mannosidase II"/>
    <property type="match status" value="2"/>
</dbReference>
<dbReference type="SUPFAM" id="SSF51445">
    <property type="entry name" value="(Trans)glycosidases"/>
    <property type="match status" value="1"/>
</dbReference>
<organism evidence="6 7">
    <name type="scientific">Pleionea litopenaei</name>
    <dbReference type="NCBI Taxonomy" id="3070815"/>
    <lineage>
        <taxon>Bacteria</taxon>
        <taxon>Pseudomonadati</taxon>
        <taxon>Pseudomonadota</taxon>
        <taxon>Gammaproteobacteria</taxon>
        <taxon>Oceanospirillales</taxon>
        <taxon>Pleioneaceae</taxon>
        <taxon>Pleionea</taxon>
    </lineage>
</organism>
<evidence type="ECO:0000259" key="5">
    <source>
        <dbReference type="Pfam" id="PF21365"/>
    </source>
</evidence>
<evidence type="ECO:0000259" key="4">
    <source>
        <dbReference type="Pfam" id="PF13802"/>
    </source>
</evidence>
<reference evidence="6 7" key="1">
    <citation type="submission" date="2023-08" db="EMBL/GenBank/DDBJ databases">
        <title>Pleionea litopenaei sp. nov., isolated from stomach of juvenile Litopenaeus vannamei.</title>
        <authorList>
            <person name="Rho A.M."/>
            <person name="Hwang C.Y."/>
        </authorList>
    </citation>
    <scope>NUCLEOTIDE SEQUENCE [LARGE SCALE GENOMIC DNA]</scope>
    <source>
        <strain evidence="6 7">HL-JVS1</strain>
    </source>
</reference>
<keyword evidence="2 6" id="KW-0378">Hydrolase</keyword>
<dbReference type="EMBL" id="CP133548">
    <property type="protein sequence ID" value="WMS86952.1"/>
    <property type="molecule type" value="Genomic_DNA"/>
</dbReference>
<dbReference type="Pfam" id="PF01055">
    <property type="entry name" value="Glyco_hydro_31_2nd"/>
    <property type="match status" value="1"/>
</dbReference>
<evidence type="ECO:0000256" key="1">
    <source>
        <dbReference type="ARBA" id="ARBA00007806"/>
    </source>
</evidence>
<dbReference type="Pfam" id="PF21365">
    <property type="entry name" value="Glyco_hydro_31_3rd"/>
    <property type="match status" value="1"/>
</dbReference>
<dbReference type="KEGG" id="plei:Q9312_17185"/>
<dbReference type="AlphaFoldDB" id="A0AA51RSQ6"/>
<evidence type="ECO:0000313" key="7">
    <source>
        <dbReference type="Proteomes" id="UP001239782"/>
    </source>
</evidence>
<protein>
    <submittedName>
        <fullName evidence="6">Glycoside hydrolase family 31 protein</fullName>
    </submittedName>
</protein>
<dbReference type="CDD" id="cd14752">
    <property type="entry name" value="GH31_N"/>
    <property type="match status" value="1"/>
</dbReference>
<dbReference type="Pfam" id="PF13802">
    <property type="entry name" value="Gal_mutarotas_2"/>
    <property type="match status" value="1"/>
</dbReference>
<keyword evidence="7" id="KW-1185">Reference proteome</keyword>
<keyword evidence="2" id="KW-0326">Glycosidase</keyword>
<dbReference type="Gene3D" id="3.20.20.80">
    <property type="entry name" value="Glycosidases"/>
    <property type="match status" value="1"/>
</dbReference>
<proteinExistence type="inferred from homology"/>
<feature type="domain" description="Glycoside hydrolase family 31 TIM barrel" evidence="3">
    <location>
        <begin position="245"/>
        <end position="571"/>
    </location>
</feature>
<accession>A0AA51RSQ6</accession>
<dbReference type="PROSITE" id="PS51257">
    <property type="entry name" value="PROKAR_LIPOPROTEIN"/>
    <property type="match status" value="1"/>
</dbReference>
<dbReference type="Proteomes" id="UP001239782">
    <property type="component" value="Chromosome"/>
</dbReference>
<dbReference type="InterPro" id="IPR000322">
    <property type="entry name" value="Glyco_hydro_31_TIM"/>
</dbReference>
<dbReference type="InterPro" id="IPR048395">
    <property type="entry name" value="Glyco_hydro_31_C"/>
</dbReference>
<dbReference type="GO" id="GO:0004553">
    <property type="term" value="F:hydrolase activity, hydrolyzing O-glycosyl compounds"/>
    <property type="evidence" value="ECO:0007669"/>
    <property type="project" value="InterPro"/>
</dbReference>
<feature type="domain" description="Glycoside hydrolase family 31 N-terminal" evidence="4">
    <location>
        <begin position="44"/>
        <end position="202"/>
    </location>
</feature>
<dbReference type="GO" id="GO:0030246">
    <property type="term" value="F:carbohydrate binding"/>
    <property type="evidence" value="ECO:0007669"/>
    <property type="project" value="InterPro"/>
</dbReference>
<sequence>MRKIHRSSFLYILVSSVWLLLSSCSHSYRVDESLLVLQRGQLQLTLTAYQDDTFEVLIHSIDQQPFPSFAKKEQIESQPLVVVEQDHQSITLLNGVLKAKVYFDDWRVEYFRGKEKLTTQIGFSVKERQRGFKFSLSEKEQILGGGQRILGMDRRGHRMPLYNRAHYGYTTESNQMYYSLPAVMSSKKYVIGFDNSASGVLDIGKAEPNTLEFESVGGRASYLMTAQETYPKLIESFTQVVGRQPLPARWTLGNFASRFGYRSQQQVLETVEKFNQESIPVDAIILDLFWFGKDIKGHLGNLSWERDNFPEPEKMIATLSAQGIKTIVITEPFILSSSKRWQEAVDHQLCATDAAGQPLRFDFYFGNTCVIDVFNQKAIDWFSGIYNELTEQGIAGQWGDLGEPEVHPDNAIHQLSEYGIHARGDEVHNVFGHQWAKLVYQQQREKRPNTRPMIMMRSGFLGTQRYGIIPWTGDVDRSWGGLQSQVELSLQMGVLGLAYTHSDLGGFAGGETFDPELYIRWLQYGVFQPVFRPHAQDHIPPEPVFHDRETIRRAREAINLRYQLTPYVYSMAIENSLTGLPLMRPLFFDTSASFNRKDSYFWGESMLIHPIARPGVKKERIELPSGVWFDFFKGERFDGTNTLDYQTSIESIPVFIKAGSFVPMVAPFQRMQDYSTEQLQVHFYADESVSRSSYRWYHDDGMGVDNLAKDRFETTDFTFSSSDQQWLFSIERELRASEGLPKTRQLTLVLHNVQAAPAKVMLDGQLQTTSVYQKAQRTLTIKVPQQQTKHQLTIQFLK</sequence>
<evidence type="ECO:0000259" key="3">
    <source>
        <dbReference type="Pfam" id="PF01055"/>
    </source>
</evidence>
<dbReference type="RefSeq" id="WP_309202088.1">
    <property type="nucleotide sequence ID" value="NZ_CP133548.1"/>
</dbReference>
<dbReference type="InterPro" id="IPR017853">
    <property type="entry name" value="GH"/>
</dbReference>
<dbReference type="InterPro" id="IPR025887">
    <property type="entry name" value="Glyco_hydro_31_N_dom"/>
</dbReference>